<keyword evidence="2" id="KW-1185">Reference proteome</keyword>
<dbReference type="AlphaFoldDB" id="A0A518AVW8"/>
<accession>A0A518AVW8</accession>
<reference evidence="1 2" key="1">
    <citation type="submission" date="2019-02" db="EMBL/GenBank/DDBJ databases">
        <title>Deep-cultivation of Planctomycetes and their phenomic and genomic characterization uncovers novel biology.</title>
        <authorList>
            <person name="Wiegand S."/>
            <person name="Jogler M."/>
            <person name="Boedeker C."/>
            <person name="Pinto D."/>
            <person name="Vollmers J."/>
            <person name="Rivas-Marin E."/>
            <person name="Kohn T."/>
            <person name="Peeters S.H."/>
            <person name="Heuer A."/>
            <person name="Rast P."/>
            <person name="Oberbeckmann S."/>
            <person name="Bunk B."/>
            <person name="Jeske O."/>
            <person name="Meyerdierks A."/>
            <person name="Storesund J.E."/>
            <person name="Kallscheuer N."/>
            <person name="Luecker S."/>
            <person name="Lage O.M."/>
            <person name="Pohl T."/>
            <person name="Merkel B.J."/>
            <person name="Hornburger P."/>
            <person name="Mueller R.-W."/>
            <person name="Bruemmer F."/>
            <person name="Labrenz M."/>
            <person name="Spormann A.M."/>
            <person name="Op den Camp H."/>
            <person name="Overmann J."/>
            <person name="Amann R."/>
            <person name="Jetten M.S.M."/>
            <person name="Mascher T."/>
            <person name="Medema M.H."/>
            <person name="Devos D.P."/>
            <person name="Kaster A.-K."/>
            <person name="Ovreas L."/>
            <person name="Rohde M."/>
            <person name="Galperin M.Y."/>
            <person name="Jogler C."/>
        </authorList>
    </citation>
    <scope>NUCLEOTIDE SEQUENCE [LARGE SCALE GENOMIC DNA]</scope>
    <source>
        <strain evidence="1 2">Pan181</strain>
    </source>
</reference>
<organism evidence="1 2">
    <name type="scientific">Aeoliella mucimassa</name>
    <dbReference type="NCBI Taxonomy" id="2527972"/>
    <lineage>
        <taxon>Bacteria</taxon>
        <taxon>Pseudomonadati</taxon>
        <taxon>Planctomycetota</taxon>
        <taxon>Planctomycetia</taxon>
        <taxon>Pirellulales</taxon>
        <taxon>Lacipirellulaceae</taxon>
        <taxon>Aeoliella</taxon>
    </lineage>
</organism>
<evidence type="ECO:0000313" key="1">
    <source>
        <dbReference type="EMBL" id="QDU58863.1"/>
    </source>
</evidence>
<name>A0A518AVW8_9BACT</name>
<dbReference type="KEGG" id="amuc:Pan181_51030"/>
<sequence>MELTVPCCRDLGNADKSEIWWSFTIRACKVDKVQKRFSELNTLGQAVQNSKNHADLVNAELYVQWRTSAHSLLRRVFGEYHPTHQAFSRRVMEVDNSSRTYVSFRNMWAVFQSARDEFEGGYLFDLTNLVRRPGSHFL</sequence>
<evidence type="ECO:0000313" key="2">
    <source>
        <dbReference type="Proteomes" id="UP000315750"/>
    </source>
</evidence>
<protein>
    <submittedName>
        <fullName evidence="1">Uncharacterized protein</fullName>
    </submittedName>
</protein>
<gene>
    <name evidence="1" type="ORF">Pan181_51030</name>
</gene>
<proteinExistence type="predicted"/>
<dbReference type="EMBL" id="CP036278">
    <property type="protein sequence ID" value="QDU58863.1"/>
    <property type="molecule type" value="Genomic_DNA"/>
</dbReference>
<dbReference type="Proteomes" id="UP000315750">
    <property type="component" value="Chromosome"/>
</dbReference>